<organism evidence="1 2">
    <name type="scientific">Cordyceps fumosorosea (strain ARSEF 2679)</name>
    <name type="common">Isaria fumosorosea</name>
    <dbReference type="NCBI Taxonomy" id="1081104"/>
    <lineage>
        <taxon>Eukaryota</taxon>
        <taxon>Fungi</taxon>
        <taxon>Dikarya</taxon>
        <taxon>Ascomycota</taxon>
        <taxon>Pezizomycotina</taxon>
        <taxon>Sordariomycetes</taxon>
        <taxon>Hypocreomycetidae</taxon>
        <taxon>Hypocreales</taxon>
        <taxon>Cordycipitaceae</taxon>
        <taxon>Cordyceps</taxon>
    </lineage>
</organism>
<name>A0A167NEV0_CORFA</name>
<keyword evidence="2" id="KW-1185">Reference proteome</keyword>
<dbReference type="AlphaFoldDB" id="A0A167NEV0"/>
<reference evidence="1 2" key="1">
    <citation type="journal article" date="2016" name="Genome Biol. Evol.">
        <title>Divergent and convergent evolution of fungal pathogenicity.</title>
        <authorList>
            <person name="Shang Y."/>
            <person name="Xiao G."/>
            <person name="Zheng P."/>
            <person name="Cen K."/>
            <person name="Zhan S."/>
            <person name="Wang C."/>
        </authorList>
    </citation>
    <scope>NUCLEOTIDE SEQUENCE [LARGE SCALE GENOMIC DNA]</scope>
    <source>
        <strain evidence="1 2">ARSEF 2679</strain>
    </source>
</reference>
<accession>A0A167NEV0</accession>
<dbReference type="Proteomes" id="UP000076744">
    <property type="component" value="Unassembled WGS sequence"/>
</dbReference>
<dbReference type="EMBL" id="AZHB01000025">
    <property type="protein sequence ID" value="OAA55483.1"/>
    <property type="molecule type" value="Genomic_DNA"/>
</dbReference>
<evidence type="ECO:0000313" key="2">
    <source>
        <dbReference type="Proteomes" id="UP000076744"/>
    </source>
</evidence>
<dbReference type="STRING" id="1081104.A0A167NEV0"/>
<evidence type="ECO:0000313" key="1">
    <source>
        <dbReference type="EMBL" id="OAA55483.1"/>
    </source>
</evidence>
<dbReference type="OrthoDB" id="6499973at2759"/>
<gene>
    <name evidence="1" type="ORF">ISF_07994</name>
</gene>
<proteinExistence type="predicted"/>
<dbReference type="RefSeq" id="XP_018701336.1">
    <property type="nucleotide sequence ID" value="XM_018851597.1"/>
</dbReference>
<sequence>MSNLSPIPSVLLDRPEQTSVQEWNQAILSMIRDLHDLTQTGTHRNSWGLTILRTVYTADSDVSFPLVVKRIDEYLRQWITKSTTPTTASSTISDLAAQSGEELLARLSHTILEDRQALDGATLEADYAAFQDWVQQNGDSESHNSRYRIALVIDQQSLDDTMKLPEAGSDVYYKEKLVSCCKGLTRWGIDRRQDTPWFYVAPALLASLWFSVMHQEMALKLTQISQDPPVFEMTTPLHRSPIWPAGGK</sequence>
<comment type="caution">
    <text evidence="1">The sequence shown here is derived from an EMBL/GenBank/DDBJ whole genome shotgun (WGS) entry which is preliminary data.</text>
</comment>
<protein>
    <submittedName>
        <fullName evidence="1">Uncharacterized protein</fullName>
    </submittedName>
</protein>
<dbReference type="GeneID" id="30024286"/>